<dbReference type="GO" id="GO:0033785">
    <property type="term" value="F:heptose 7-phosphate kinase activity"/>
    <property type="evidence" value="ECO:0007669"/>
    <property type="project" value="TreeGrafter"/>
</dbReference>
<dbReference type="AlphaFoldDB" id="A0A7G2K1C6"/>
<name>A0A7G2K1C6_HAEIF</name>
<dbReference type="Gene3D" id="3.40.1190.20">
    <property type="match status" value="1"/>
</dbReference>
<dbReference type="PANTHER" id="PTHR46969">
    <property type="entry name" value="BIFUNCTIONAL PROTEIN HLDE"/>
    <property type="match status" value="1"/>
</dbReference>
<dbReference type="InterPro" id="IPR029056">
    <property type="entry name" value="Ribokinase-like"/>
</dbReference>
<feature type="domain" description="Carbohydrate kinase PfkB" evidence="1">
    <location>
        <begin position="13"/>
        <end position="84"/>
    </location>
</feature>
<dbReference type="GO" id="GO:0005829">
    <property type="term" value="C:cytosol"/>
    <property type="evidence" value="ECO:0007669"/>
    <property type="project" value="TreeGrafter"/>
</dbReference>
<dbReference type="EMBL" id="ABFC01000170">
    <property type="protein sequence ID" value="EFA29361.1"/>
    <property type="molecule type" value="Genomic_DNA"/>
</dbReference>
<reference evidence="2" key="1">
    <citation type="journal article" date="2010" name="Genomics">
        <title>Tracing phylogenomic events leading to diversity of Haemophilus influenzae and the emergence of Brazilian Purpuric Fever (BPF)-associated clones.</title>
        <authorList>
            <person name="Papazisi L."/>
            <person name="Ratnayake S."/>
            <person name="Remortel B.G."/>
            <person name="Bock G.R."/>
            <person name="Liang W."/>
            <person name="Saeed A.I."/>
            <person name="Liu J."/>
            <person name="Fleischmann R.D."/>
            <person name="Kilian M."/>
            <person name="Peterson S.N."/>
        </authorList>
    </citation>
    <scope>NUCLEOTIDE SEQUENCE [LARGE SCALE GENOMIC DNA]</scope>
    <source>
        <strain evidence="2">HK1212</strain>
    </source>
</reference>
<accession>A0A7G2K1C6</accession>
<dbReference type="EC" id="2.7.-.-" evidence="2"/>
<sequence>MLDRYWFGATNRISPEAPVPVVRVQENEERAGGAANVAMNIASLNVPVQLMGLIGQDETGSALSHLLEKQKIDCNFVALETHPTIT</sequence>
<evidence type="ECO:0000313" key="2">
    <source>
        <dbReference type="EMBL" id="EFA29361.1"/>
    </source>
</evidence>
<dbReference type="Pfam" id="PF00294">
    <property type="entry name" value="PfkB"/>
    <property type="match status" value="1"/>
</dbReference>
<dbReference type="GO" id="GO:0033786">
    <property type="term" value="F:heptose-1-phosphate adenylyltransferase activity"/>
    <property type="evidence" value="ECO:0007669"/>
    <property type="project" value="TreeGrafter"/>
</dbReference>
<protein>
    <submittedName>
        <fullName evidence="2">ADP-heptose synthase</fullName>
        <ecNumber evidence="2">2.7.-.-</ecNumber>
    </submittedName>
</protein>
<dbReference type="PANTHER" id="PTHR46969:SF1">
    <property type="entry name" value="BIFUNCTIONAL PROTEIN HLDE"/>
    <property type="match status" value="1"/>
</dbReference>
<organism evidence="2">
    <name type="scientific">Haemophilus influenzae HK1212</name>
    <dbReference type="NCBI Taxonomy" id="456482"/>
    <lineage>
        <taxon>Bacteria</taxon>
        <taxon>Pseudomonadati</taxon>
        <taxon>Pseudomonadota</taxon>
        <taxon>Gammaproteobacteria</taxon>
        <taxon>Pasteurellales</taxon>
        <taxon>Pasteurellaceae</taxon>
        <taxon>Haemophilus</taxon>
    </lineage>
</organism>
<feature type="non-terminal residue" evidence="2">
    <location>
        <position position="86"/>
    </location>
</feature>
<proteinExistence type="predicted"/>
<gene>
    <name evidence="2" type="primary">rfaE</name>
    <name evidence="2" type="ORF">HAINFHK1212_0453</name>
</gene>
<evidence type="ECO:0000259" key="1">
    <source>
        <dbReference type="Pfam" id="PF00294"/>
    </source>
</evidence>
<dbReference type="SUPFAM" id="SSF53613">
    <property type="entry name" value="Ribokinase-like"/>
    <property type="match status" value="1"/>
</dbReference>
<dbReference type="InterPro" id="IPR011611">
    <property type="entry name" value="PfkB_dom"/>
</dbReference>
<comment type="caution">
    <text evidence="2">The sequence shown here is derived from an EMBL/GenBank/DDBJ whole genome shotgun (WGS) entry which is preliminary data.</text>
</comment>
<keyword evidence="2" id="KW-0808">Transferase</keyword>